<dbReference type="AlphaFoldDB" id="V5FLC7"/>
<evidence type="ECO:0000256" key="6">
    <source>
        <dbReference type="SAM" id="Phobius"/>
    </source>
</evidence>
<dbReference type="GO" id="GO:0030420">
    <property type="term" value="P:establishment of competence for transformation"/>
    <property type="evidence" value="ECO:0007669"/>
    <property type="project" value="InterPro"/>
</dbReference>
<keyword evidence="4 6" id="KW-1133">Transmembrane helix</keyword>
<feature type="transmembrane region" description="Helical" evidence="6">
    <location>
        <begin position="262"/>
        <end position="280"/>
    </location>
</feature>
<dbReference type="eggNOG" id="COG0658">
    <property type="taxonomic scope" value="Bacteria"/>
</dbReference>
<comment type="caution">
    <text evidence="8">The sequence shown here is derived from an EMBL/GenBank/DDBJ whole genome shotgun (WGS) entry which is preliminary data.</text>
</comment>
<feature type="transmembrane region" description="Helical" evidence="6">
    <location>
        <begin position="311"/>
        <end position="327"/>
    </location>
</feature>
<dbReference type="InterPro" id="IPR036866">
    <property type="entry name" value="RibonucZ/Hydroxyglut_hydro"/>
</dbReference>
<dbReference type="RefSeq" id="WP_023404051.1">
    <property type="nucleotide sequence ID" value="NZ_BAUJ01000025.1"/>
</dbReference>
<dbReference type="Proteomes" id="UP000017800">
    <property type="component" value="Unassembled WGS sequence"/>
</dbReference>
<name>V5FLC7_9VIBR</name>
<dbReference type="Pfam" id="PF13567">
    <property type="entry name" value="DUF4131"/>
    <property type="match status" value="1"/>
</dbReference>
<dbReference type="PANTHER" id="PTHR30619:SF1">
    <property type="entry name" value="RECOMBINATION PROTEIN 2"/>
    <property type="match status" value="1"/>
</dbReference>
<dbReference type="InterPro" id="IPR004477">
    <property type="entry name" value="ComEC_N"/>
</dbReference>
<dbReference type="InterPro" id="IPR025405">
    <property type="entry name" value="DUF4131"/>
</dbReference>
<evidence type="ECO:0000256" key="4">
    <source>
        <dbReference type="ARBA" id="ARBA00022989"/>
    </source>
</evidence>
<dbReference type="InterPro" id="IPR052159">
    <property type="entry name" value="Competence_DNA_uptake"/>
</dbReference>
<organism evidence="8 9">
    <name type="scientific">Vibrio halioticoli NBRC 102217</name>
    <dbReference type="NCBI Taxonomy" id="1219072"/>
    <lineage>
        <taxon>Bacteria</taxon>
        <taxon>Pseudomonadati</taxon>
        <taxon>Pseudomonadota</taxon>
        <taxon>Gammaproteobacteria</taxon>
        <taxon>Vibrionales</taxon>
        <taxon>Vibrionaceae</taxon>
        <taxon>Vibrio</taxon>
    </lineage>
</organism>
<dbReference type="Gene3D" id="3.60.15.10">
    <property type="entry name" value="Ribonuclease Z/Hydroxyacylglutathione hydrolase-like"/>
    <property type="match status" value="1"/>
</dbReference>
<dbReference type="NCBIfam" id="TIGR00361">
    <property type="entry name" value="ComEC_Rec2"/>
    <property type="match status" value="1"/>
</dbReference>
<evidence type="ECO:0000313" key="8">
    <source>
        <dbReference type="EMBL" id="GAD89687.1"/>
    </source>
</evidence>
<feature type="transmembrane region" description="Helical" evidence="6">
    <location>
        <begin position="459"/>
        <end position="480"/>
    </location>
</feature>
<keyword evidence="5 6" id="KW-0472">Membrane</keyword>
<evidence type="ECO:0000256" key="5">
    <source>
        <dbReference type="ARBA" id="ARBA00023136"/>
    </source>
</evidence>
<evidence type="ECO:0000259" key="7">
    <source>
        <dbReference type="SMART" id="SM00849"/>
    </source>
</evidence>
<gene>
    <name evidence="8" type="ORF">VHA01S_025_00120</name>
</gene>
<sequence>MALLLGNWNLISFSATIVAAMHWHTRYELAWLVPILATVLLCCRIKMYRGALGILLASVISLVQSHAFVRDANTLFDCTENLTIDIQIDSTLRSNLYFANSVVNILKIYACDTNFSGKVLLKIPVEQASQMQLGEIWRVSVDIKPIHGVLNEAGFDAEKYYFSQRVLAQAKVTKVLQRISAPDLRGKWFADIYQQTLDFKSQPLMLALLFGERSLIDKQQWHSLKQTGLAHLIAISGLHIGLAYMVGWWLGHILRVGLPKLMWLPLFSAVAVACFYAWLAGFSLPTQRALIMCVVASLMLLLGIRISRWRVLWLTLAIVLMISPMSAVSSSLWLSVGAVAVILLALDHIAPLSNGKLDDRNKHTNKQRKLRIWLRVQLYLSVGLAPISALILGGVAWLSFLFNAVAIPLVSLYVVPLLLAGIISNAFSTVLGSALFGLADKGLTLLQYLVSFTQSYSMLWIQASNLQILCMLTVFSALCLRGMLRTLALFAALGSIALSYIPFTPSVNQPHWQVDVLDVGHGLAILIESDGRALLYDTGSGWEEGSIAESIITPILMRRGASLDALFISHWDNDHQGGMEDIIQQFSPPLVFSPQRDSRAMPCVRGQFWWWQGLSFAMVWPPKAVSRAFNPHSCVIRVSDGQHSLLLTGDIDAVAEYHLAYSDLQSEVMIVPHHGSNTSSTTSFIEQVGADIAIVSVAKQGRWLLPSQKVVDRYKRFATKWFETGTHGQVTVQFLSEKVQVSTIRHRQTDAWYRQILRNRVE</sequence>
<proteinExistence type="predicted"/>
<dbReference type="SMART" id="SM00849">
    <property type="entry name" value="Lactamase_B"/>
    <property type="match status" value="1"/>
</dbReference>
<feature type="domain" description="Metallo-beta-lactamase" evidence="7">
    <location>
        <begin position="521"/>
        <end position="699"/>
    </location>
</feature>
<dbReference type="Pfam" id="PF03772">
    <property type="entry name" value="Competence"/>
    <property type="match status" value="1"/>
</dbReference>
<evidence type="ECO:0000256" key="1">
    <source>
        <dbReference type="ARBA" id="ARBA00004651"/>
    </source>
</evidence>
<accession>V5FLC7</accession>
<feature type="transmembrane region" description="Helical" evidence="6">
    <location>
        <begin position="333"/>
        <end position="352"/>
    </location>
</feature>
<dbReference type="InterPro" id="IPR001279">
    <property type="entry name" value="Metallo-B-lactamas"/>
</dbReference>
<reference evidence="8 9" key="1">
    <citation type="submission" date="2013-11" db="EMBL/GenBank/DDBJ databases">
        <title>Whole genome shotgun sequence of Vibrio halioticoli NBRC 102217.</title>
        <authorList>
            <person name="Isaki S."/>
            <person name="Kimura A."/>
            <person name="Ohji S."/>
            <person name="Hosoyama A."/>
            <person name="Fujita N."/>
            <person name="Hashimoto M."/>
            <person name="Hosoyama Y."/>
            <person name="Yamazoe A."/>
        </authorList>
    </citation>
    <scope>NUCLEOTIDE SEQUENCE [LARGE SCALE GENOMIC DNA]</scope>
    <source>
        <strain evidence="8 9">NBRC 102217</strain>
    </source>
</reference>
<evidence type="ECO:0000256" key="3">
    <source>
        <dbReference type="ARBA" id="ARBA00022692"/>
    </source>
</evidence>
<dbReference type="CDD" id="cd07731">
    <property type="entry name" value="ComA-like_MBL-fold"/>
    <property type="match status" value="1"/>
</dbReference>
<feature type="transmembrane region" description="Helical" evidence="6">
    <location>
        <begin position="397"/>
        <end position="415"/>
    </location>
</feature>
<dbReference type="NCBIfam" id="TIGR00360">
    <property type="entry name" value="ComEC_N-term"/>
    <property type="match status" value="1"/>
</dbReference>
<comment type="subcellular location">
    <subcellularLocation>
        <location evidence="1">Cell membrane</location>
        <topology evidence="1">Multi-pass membrane protein</topology>
    </subcellularLocation>
</comment>
<dbReference type="SUPFAM" id="SSF56281">
    <property type="entry name" value="Metallo-hydrolase/oxidoreductase"/>
    <property type="match status" value="1"/>
</dbReference>
<dbReference type="PANTHER" id="PTHR30619">
    <property type="entry name" value="DNA INTERNALIZATION/COMPETENCE PROTEIN COMEC/REC2"/>
    <property type="match status" value="1"/>
</dbReference>
<feature type="transmembrane region" description="Helical" evidence="6">
    <location>
        <begin position="372"/>
        <end position="391"/>
    </location>
</feature>
<keyword evidence="2" id="KW-1003">Cell membrane</keyword>
<dbReference type="EMBL" id="BAUJ01000025">
    <property type="protein sequence ID" value="GAD89687.1"/>
    <property type="molecule type" value="Genomic_DNA"/>
</dbReference>
<keyword evidence="3 6" id="KW-0812">Transmembrane</keyword>
<dbReference type="eggNOG" id="COG2333">
    <property type="taxonomic scope" value="Bacteria"/>
</dbReference>
<evidence type="ECO:0000313" key="9">
    <source>
        <dbReference type="Proteomes" id="UP000017800"/>
    </source>
</evidence>
<dbReference type="GO" id="GO:0005886">
    <property type="term" value="C:plasma membrane"/>
    <property type="evidence" value="ECO:0007669"/>
    <property type="project" value="UniProtKB-SubCell"/>
</dbReference>
<dbReference type="InterPro" id="IPR035681">
    <property type="entry name" value="ComA-like_MBL"/>
</dbReference>
<feature type="transmembrane region" description="Helical" evidence="6">
    <location>
        <begin position="228"/>
        <end position="250"/>
    </location>
</feature>
<protein>
    <submittedName>
        <fullName evidence="8">Putative competence protein</fullName>
    </submittedName>
</protein>
<dbReference type="InterPro" id="IPR004797">
    <property type="entry name" value="Competence_ComEC/Rec2"/>
</dbReference>
<dbReference type="Pfam" id="PF00753">
    <property type="entry name" value="Lactamase_B"/>
    <property type="match status" value="1"/>
</dbReference>
<evidence type="ECO:0000256" key="2">
    <source>
        <dbReference type="ARBA" id="ARBA00022475"/>
    </source>
</evidence>
<feature type="transmembrane region" description="Helical" evidence="6">
    <location>
        <begin position="487"/>
        <end position="503"/>
    </location>
</feature>
<keyword evidence="9" id="KW-1185">Reference proteome</keyword>
<feature type="transmembrane region" description="Helical" evidence="6">
    <location>
        <begin position="286"/>
        <end position="304"/>
    </location>
</feature>